<feature type="transmembrane region" description="Helical" evidence="7">
    <location>
        <begin position="178"/>
        <end position="194"/>
    </location>
</feature>
<feature type="transmembrane region" description="Helical" evidence="7">
    <location>
        <begin position="47"/>
        <end position="66"/>
    </location>
</feature>
<evidence type="ECO:0000259" key="8">
    <source>
        <dbReference type="Pfam" id="PF01757"/>
    </source>
</evidence>
<feature type="transmembrane region" description="Helical" evidence="7">
    <location>
        <begin position="122"/>
        <end position="142"/>
    </location>
</feature>
<keyword evidence="10" id="KW-1185">Reference proteome</keyword>
<dbReference type="InterPro" id="IPR002656">
    <property type="entry name" value="Acyl_transf_3_dom"/>
</dbReference>
<comment type="subcellular location">
    <subcellularLocation>
        <location evidence="1">Cell membrane</location>
        <topology evidence="1">Multi-pass membrane protein</topology>
    </subcellularLocation>
</comment>
<dbReference type="AlphaFoldDB" id="A0A6G8AP60"/>
<dbReference type="GO" id="GO:0009246">
    <property type="term" value="P:enterobacterial common antigen biosynthetic process"/>
    <property type="evidence" value="ECO:0007669"/>
    <property type="project" value="TreeGrafter"/>
</dbReference>
<sequence>MKMKRNSNIDLIRVVANILVITVHFFLNTEFYDLTIQSPSTIVSTVIRTFAIICVPLFILITGYLMSEKVLTLSFYRRLGVFLRDYLVISIVIYLFRVYLLGESQTIVSGIFGIFDFSTGPYSWYVEMYICLFLLIPFLNLIWKNLKNRAQHNALLATLIFLTILPSLNPVLPVFPSFWTSLYPITFYFTGVYIKSYYKELRSIKVFPLFIVGMIISSVHNIVVSYGSVFHWDSYNDYFGYQVYIVSVAFFLMLLKINVPNKLSNVCAYLAKYSFAIYMLSYVFDSVVYTEFQELIPKYSNQLMLMFIPIILVYIGSLVISIVLRKIKLIS</sequence>
<keyword evidence="6 7" id="KW-0472">Membrane</keyword>
<feature type="transmembrane region" description="Helical" evidence="7">
    <location>
        <begin position="86"/>
        <end position="102"/>
    </location>
</feature>
<evidence type="ECO:0000256" key="3">
    <source>
        <dbReference type="ARBA" id="ARBA00022475"/>
    </source>
</evidence>
<feature type="domain" description="Acyltransferase 3" evidence="8">
    <location>
        <begin position="7"/>
        <end position="324"/>
    </location>
</feature>
<reference evidence="9 10" key="1">
    <citation type="submission" date="2020-03" db="EMBL/GenBank/DDBJ databases">
        <title>Vagococcus sp. nov., isolated from beetles.</title>
        <authorList>
            <person name="Hyun D.-W."/>
            <person name="Bae J.-W."/>
        </authorList>
    </citation>
    <scope>NUCLEOTIDE SEQUENCE [LARGE SCALE GENOMIC DNA]</scope>
    <source>
        <strain evidence="9 10">HDW17A</strain>
    </source>
</reference>
<dbReference type="PANTHER" id="PTHR40074:SF2">
    <property type="entry name" value="O-ACETYLTRANSFERASE WECH"/>
    <property type="match status" value="1"/>
</dbReference>
<keyword evidence="9" id="KW-0808">Transferase</keyword>
<feature type="transmembrane region" description="Helical" evidence="7">
    <location>
        <begin position="304"/>
        <end position="324"/>
    </location>
</feature>
<evidence type="ECO:0000256" key="5">
    <source>
        <dbReference type="ARBA" id="ARBA00022989"/>
    </source>
</evidence>
<accession>A0A6G8AP60</accession>
<gene>
    <name evidence="9" type="ORF">G7081_06755</name>
</gene>
<evidence type="ECO:0000256" key="6">
    <source>
        <dbReference type="ARBA" id="ARBA00023136"/>
    </source>
</evidence>
<evidence type="ECO:0000256" key="7">
    <source>
        <dbReference type="SAM" id="Phobius"/>
    </source>
</evidence>
<dbReference type="RefSeq" id="WP_166008174.1">
    <property type="nucleotide sequence ID" value="NZ_CP049886.1"/>
</dbReference>
<evidence type="ECO:0000313" key="9">
    <source>
        <dbReference type="EMBL" id="QIL46786.1"/>
    </source>
</evidence>
<feature type="transmembrane region" description="Helical" evidence="7">
    <location>
        <begin position="267"/>
        <end position="284"/>
    </location>
</feature>
<name>A0A6G8AP60_9ENTE</name>
<organism evidence="9 10">
    <name type="scientific">Vagococcus coleopterorum</name>
    <dbReference type="NCBI Taxonomy" id="2714946"/>
    <lineage>
        <taxon>Bacteria</taxon>
        <taxon>Bacillati</taxon>
        <taxon>Bacillota</taxon>
        <taxon>Bacilli</taxon>
        <taxon>Lactobacillales</taxon>
        <taxon>Enterococcaceae</taxon>
        <taxon>Vagococcus</taxon>
    </lineage>
</organism>
<keyword evidence="3" id="KW-1003">Cell membrane</keyword>
<feature type="transmembrane region" description="Helical" evidence="7">
    <location>
        <begin position="238"/>
        <end position="255"/>
    </location>
</feature>
<dbReference type="GO" id="GO:0016413">
    <property type="term" value="F:O-acetyltransferase activity"/>
    <property type="evidence" value="ECO:0007669"/>
    <property type="project" value="TreeGrafter"/>
</dbReference>
<feature type="transmembrane region" description="Helical" evidence="7">
    <location>
        <begin position="206"/>
        <end position="226"/>
    </location>
</feature>
<evidence type="ECO:0000256" key="4">
    <source>
        <dbReference type="ARBA" id="ARBA00022692"/>
    </source>
</evidence>
<feature type="transmembrane region" description="Helical" evidence="7">
    <location>
        <begin position="9"/>
        <end position="27"/>
    </location>
</feature>
<dbReference type="EMBL" id="CP049886">
    <property type="protein sequence ID" value="QIL46786.1"/>
    <property type="molecule type" value="Genomic_DNA"/>
</dbReference>
<keyword evidence="9" id="KW-0012">Acyltransferase</keyword>
<keyword evidence="5 7" id="KW-1133">Transmembrane helix</keyword>
<feature type="transmembrane region" description="Helical" evidence="7">
    <location>
        <begin position="154"/>
        <end position="172"/>
    </location>
</feature>
<dbReference type="Proteomes" id="UP000500890">
    <property type="component" value="Chromosome"/>
</dbReference>
<dbReference type="KEGG" id="vah:G7081_06755"/>
<comment type="similarity">
    <text evidence="2">Belongs to the acyltransferase 3 family.</text>
</comment>
<protein>
    <submittedName>
        <fullName evidence="9">Acyltransferase family protein</fullName>
    </submittedName>
</protein>
<proteinExistence type="inferred from homology"/>
<dbReference type="PANTHER" id="PTHR40074">
    <property type="entry name" value="O-ACETYLTRANSFERASE WECH"/>
    <property type="match status" value="1"/>
</dbReference>
<keyword evidence="4 7" id="KW-0812">Transmembrane</keyword>
<evidence type="ECO:0000313" key="10">
    <source>
        <dbReference type="Proteomes" id="UP000500890"/>
    </source>
</evidence>
<dbReference type="Pfam" id="PF01757">
    <property type="entry name" value="Acyl_transf_3"/>
    <property type="match status" value="1"/>
</dbReference>
<dbReference type="GO" id="GO:0005886">
    <property type="term" value="C:plasma membrane"/>
    <property type="evidence" value="ECO:0007669"/>
    <property type="project" value="UniProtKB-SubCell"/>
</dbReference>
<evidence type="ECO:0000256" key="2">
    <source>
        <dbReference type="ARBA" id="ARBA00007400"/>
    </source>
</evidence>
<evidence type="ECO:0000256" key="1">
    <source>
        <dbReference type="ARBA" id="ARBA00004651"/>
    </source>
</evidence>